<dbReference type="EMBL" id="BQNB010017471">
    <property type="protein sequence ID" value="GJT63557.1"/>
    <property type="molecule type" value="Genomic_DNA"/>
</dbReference>
<dbReference type="InterPro" id="IPR001245">
    <property type="entry name" value="Ser-Thr/Tyr_kinase_cat_dom"/>
</dbReference>
<dbReference type="SUPFAM" id="SSF56112">
    <property type="entry name" value="Protein kinase-like (PK-like)"/>
    <property type="match status" value="2"/>
</dbReference>
<dbReference type="InterPro" id="IPR045272">
    <property type="entry name" value="ANXUR1/2-like"/>
</dbReference>
<dbReference type="Pfam" id="PF07714">
    <property type="entry name" value="PK_Tyr_Ser-Thr"/>
    <property type="match status" value="1"/>
</dbReference>
<dbReference type="PROSITE" id="PS00108">
    <property type="entry name" value="PROTEIN_KINASE_ST"/>
    <property type="match status" value="1"/>
</dbReference>
<dbReference type="Proteomes" id="UP001151760">
    <property type="component" value="Unassembled WGS sequence"/>
</dbReference>
<keyword evidence="3" id="KW-1185">Reference proteome</keyword>
<protein>
    <submittedName>
        <fullName evidence="2">Receptor-like protein kinase FERONIA</fullName>
    </submittedName>
</protein>
<dbReference type="InterPro" id="IPR000719">
    <property type="entry name" value="Prot_kinase_dom"/>
</dbReference>
<dbReference type="PANTHER" id="PTHR27003:SF342">
    <property type="entry name" value="TYROSINE-PROTEIN KINASE, CSF-1_PDGF RECEPTOR FAMILY-RELATED"/>
    <property type="match status" value="1"/>
</dbReference>
<reference evidence="2" key="1">
    <citation type="journal article" date="2022" name="Int. J. Mol. Sci.">
        <title>Draft Genome of Tanacetum Coccineum: Genomic Comparison of Closely Related Tanacetum-Family Plants.</title>
        <authorList>
            <person name="Yamashiro T."/>
            <person name="Shiraishi A."/>
            <person name="Nakayama K."/>
            <person name="Satake H."/>
        </authorList>
    </citation>
    <scope>NUCLEOTIDE SEQUENCE</scope>
</reference>
<dbReference type="Gene3D" id="3.30.200.20">
    <property type="entry name" value="Phosphorylase Kinase, domain 1"/>
    <property type="match status" value="1"/>
</dbReference>
<dbReference type="InterPro" id="IPR008271">
    <property type="entry name" value="Ser/Thr_kinase_AS"/>
</dbReference>
<comment type="caution">
    <text evidence="2">The sequence shown here is derived from an EMBL/GenBank/DDBJ whole genome shotgun (WGS) entry which is preliminary data.</text>
</comment>
<evidence type="ECO:0000313" key="3">
    <source>
        <dbReference type="Proteomes" id="UP001151760"/>
    </source>
</evidence>
<evidence type="ECO:0000259" key="1">
    <source>
        <dbReference type="PROSITE" id="PS50011"/>
    </source>
</evidence>
<proteinExistence type="predicted"/>
<evidence type="ECO:0000313" key="2">
    <source>
        <dbReference type="EMBL" id="GJT63557.1"/>
    </source>
</evidence>
<dbReference type="Gene3D" id="1.10.510.10">
    <property type="entry name" value="Transferase(Phosphotransferase) domain 1"/>
    <property type="match status" value="2"/>
</dbReference>
<organism evidence="2 3">
    <name type="scientific">Tanacetum coccineum</name>
    <dbReference type="NCBI Taxonomy" id="301880"/>
    <lineage>
        <taxon>Eukaryota</taxon>
        <taxon>Viridiplantae</taxon>
        <taxon>Streptophyta</taxon>
        <taxon>Embryophyta</taxon>
        <taxon>Tracheophyta</taxon>
        <taxon>Spermatophyta</taxon>
        <taxon>Magnoliopsida</taxon>
        <taxon>eudicotyledons</taxon>
        <taxon>Gunneridae</taxon>
        <taxon>Pentapetalae</taxon>
        <taxon>asterids</taxon>
        <taxon>campanulids</taxon>
        <taxon>Asterales</taxon>
        <taxon>Asteraceae</taxon>
        <taxon>Asteroideae</taxon>
        <taxon>Anthemideae</taxon>
        <taxon>Anthemidinae</taxon>
        <taxon>Tanacetum</taxon>
    </lineage>
</organism>
<feature type="domain" description="Protein kinase" evidence="1">
    <location>
        <begin position="216"/>
        <end position="394"/>
    </location>
</feature>
<dbReference type="SMART" id="SM00220">
    <property type="entry name" value="S_TKc"/>
    <property type="match status" value="1"/>
</dbReference>
<accession>A0ABQ5FJQ8</accession>
<name>A0ABQ5FJQ8_9ASTR</name>
<sequence>MHRDRWPYLYYVLDSCASLDVLHVSSTNFLDGYDREVDERVVGPHVPSFSVFRRFSIIGLIITLWDSTSDFVGFLTKESDVYSFGVVLCEVLCGRLCMVDDKLQPLVGLTQQSFRQNTVNQIVLTNIRDEVNPNSLDVFSKVAYQCLKLERDERPLATEIVRGLEVALQYQVSEPYTCFSFCLPSPSDSLSYSSIKRSQPCRRFQFHEIQLATKNFDETLVVGKVGFGKVYKGKIFDRSSLVIAAFKRLDSMSMQGAAAFWPEVEMLSTVRQCNIVSLIGYCNQGDEMILVYEYIHNVSLNDHLHQLGTPLSWLQRLNICIDAGGGLRYLHTRIEVGVIHRDIKSSNLLLDESWTAKIADLGLATIVPRNQTYVSDAIKGTFGYLDPDYFYTGN</sequence>
<dbReference type="PANTHER" id="PTHR27003">
    <property type="entry name" value="OS07G0166700 PROTEIN"/>
    <property type="match status" value="1"/>
</dbReference>
<reference evidence="2" key="2">
    <citation type="submission" date="2022-01" db="EMBL/GenBank/DDBJ databases">
        <authorList>
            <person name="Yamashiro T."/>
            <person name="Shiraishi A."/>
            <person name="Satake H."/>
            <person name="Nakayama K."/>
        </authorList>
    </citation>
    <scope>NUCLEOTIDE SEQUENCE</scope>
</reference>
<gene>
    <name evidence="2" type="ORF">Tco_1015037</name>
</gene>
<dbReference type="PROSITE" id="PS50011">
    <property type="entry name" value="PROTEIN_KINASE_DOM"/>
    <property type="match status" value="1"/>
</dbReference>
<dbReference type="InterPro" id="IPR011009">
    <property type="entry name" value="Kinase-like_dom_sf"/>
</dbReference>